<gene>
    <name evidence="2" type="ORF">COV87_02535</name>
</gene>
<keyword evidence="1" id="KW-1003">Cell membrane</keyword>
<keyword evidence="1" id="KW-0472">Membrane</keyword>
<comment type="function">
    <text evidence="1">Could be involved in insertion of integral membrane proteins into the membrane.</text>
</comment>
<comment type="similarity">
    <text evidence="1">Belongs to the UPF0161 family.</text>
</comment>
<dbReference type="GO" id="GO:0005886">
    <property type="term" value="C:plasma membrane"/>
    <property type="evidence" value="ECO:0007669"/>
    <property type="project" value="UniProtKB-SubCell"/>
</dbReference>
<name>A0A2H0KLZ7_9BACT</name>
<dbReference type="SMART" id="SM01234">
    <property type="entry name" value="Haemolytic"/>
    <property type="match status" value="1"/>
</dbReference>
<dbReference type="AlphaFoldDB" id="A0A2H0KLZ7"/>
<dbReference type="InterPro" id="IPR002696">
    <property type="entry name" value="Membr_insert_effic_factor_YidD"/>
</dbReference>
<dbReference type="Pfam" id="PF01809">
    <property type="entry name" value="YidD"/>
    <property type="match status" value="1"/>
</dbReference>
<protein>
    <recommendedName>
        <fullName evidence="1">Putative membrane protein insertion efficiency factor</fullName>
    </recommendedName>
</protein>
<comment type="caution">
    <text evidence="2">The sequence shown here is derived from an EMBL/GenBank/DDBJ whole genome shotgun (WGS) entry which is preliminary data.</text>
</comment>
<organism evidence="2 3">
    <name type="scientific">Candidatus Roizmanbacteria bacterium CG11_big_fil_rev_8_21_14_0_20_37_16</name>
    <dbReference type="NCBI Taxonomy" id="1974857"/>
    <lineage>
        <taxon>Bacteria</taxon>
        <taxon>Candidatus Roizmaniibacteriota</taxon>
    </lineage>
</organism>
<sequence length="71" mass="8358">MKQIVLRLIRWYQSISFFQKYMGVSCRFYPTCSDYTYEAVEKYGIGKGLLLGLLRVLRCNPWNKGGIDKLQ</sequence>
<accession>A0A2H0KLZ7</accession>
<proteinExistence type="inferred from homology"/>
<evidence type="ECO:0000313" key="2">
    <source>
        <dbReference type="EMBL" id="PIQ71583.1"/>
    </source>
</evidence>
<dbReference type="HAMAP" id="MF_00386">
    <property type="entry name" value="UPF0161_YidD"/>
    <property type="match status" value="1"/>
</dbReference>
<dbReference type="Proteomes" id="UP000229497">
    <property type="component" value="Unassembled WGS sequence"/>
</dbReference>
<dbReference type="PANTHER" id="PTHR33383">
    <property type="entry name" value="MEMBRANE PROTEIN INSERTION EFFICIENCY FACTOR-RELATED"/>
    <property type="match status" value="1"/>
</dbReference>
<evidence type="ECO:0000256" key="1">
    <source>
        <dbReference type="HAMAP-Rule" id="MF_00386"/>
    </source>
</evidence>
<dbReference type="EMBL" id="PCVK01000074">
    <property type="protein sequence ID" value="PIQ71583.1"/>
    <property type="molecule type" value="Genomic_DNA"/>
</dbReference>
<comment type="subcellular location">
    <subcellularLocation>
        <location evidence="1">Cell membrane</location>
        <topology evidence="1">Peripheral membrane protein</topology>
        <orientation evidence="1">Cytoplasmic side</orientation>
    </subcellularLocation>
</comment>
<evidence type="ECO:0000313" key="3">
    <source>
        <dbReference type="Proteomes" id="UP000229497"/>
    </source>
</evidence>
<reference evidence="2 3" key="1">
    <citation type="submission" date="2017-09" db="EMBL/GenBank/DDBJ databases">
        <title>Depth-based differentiation of microbial function through sediment-hosted aquifers and enrichment of novel symbionts in the deep terrestrial subsurface.</title>
        <authorList>
            <person name="Probst A.J."/>
            <person name="Ladd B."/>
            <person name="Jarett J.K."/>
            <person name="Geller-Mcgrath D.E."/>
            <person name="Sieber C.M."/>
            <person name="Emerson J.B."/>
            <person name="Anantharaman K."/>
            <person name="Thomas B.C."/>
            <person name="Malmstrom R."/>
            <person name="Stieglmeier M."/>
            <person name="Klingl A."/>
            <person name="Woyke T."/>
            <person name="Ryan C.M."/>
            <person name="Banfield J.F."/>
        </authorList>
    </citation>
    <scope>NUCLEOTIDE SEQUENCE [LARGE SCALE GENOMIC DNA]</scope>
    <source>
        <strain evidence="2">CG11_big_fil_rev_8_21_14_0_20_37_16</strain>
    </source>
</reference>
<dbReference type="NCBIfam" id="TIGR00278">
    <property type="entry name" value="membrane protein insertion efficiency factor YidD"/>
    <property type="match status" value="1"/>
</dbReference>
<dbReference type="PANTHER" id="PTHR33383:SF1">
    <property type="entry name" value="MEMBRANE PROTEIN INSERTION EFFICIENCY FACTOR-RELATED"/>
    <property type="match status" value="1"/>
</dbReference>